<dbReference type="AlphaFoldDB" id="A0A915DSD1"/>
<comment type="caution">
    <text evidence="7">Lacks conserved residue(s) required for the propagation of feature annotation.</text>
</comment>
<proteinExistence type="predicted"/>
<dbReference type="InterPro" id="IPR006026">
    <property type="entry name" value="Peptidase_Metallo"/>
</dbReference>
<feature type="domain" description="Peptidase M12A" evidence="10">
    <location>
        <begin position="55"/>
        <end position="271"/>
    </location>
</feature>
<sequence>MVLLFKFVLLPQLSLVVAADSFVSSLRTNHSLPSEICEVDNDEYTRPSSARKKRSTVGRQSNRIWNDYPEGKKFKIPYAIATNYDSTQMERIKGAISDIERNTCIKFELINDEQMANFYKNKSHVEIQSVSGGGCHSVIGRMKNKKNMVKLEIRATATRTCIAHHVILHELLHLLGLYHEHQRPDRDNYITINSVNALKERLNNFNKALGAESFGLPYDYASIMHYRGYTFSSNNQPVISTKVTKFQDTLGITKIASELDWLKVNVLYQCDGYQQMITNYENKVKALNHKADMIANPHKAHPNGAASGVVKPNLHNQKTMPKANIQKAKAAARPRELKAKEAREAKQRALLTLKAQKTAVLRPKPKFLSQAMKNKPNLNINKKTGFSNPNKGTAAISKNNGGKKRILRKREVKKG</sequence>
<evidence type="ECO:0000256" key="4">
    <source>
        <dbReference type="ARBA" id="ARBA00022833"/>
    </source>
</evidence>
<feature type="binding site" evidence="7">
    <location>
        <position position="169"/>
    </location>
    <ligand>
        <name>Zn(2+)</name>
        <dbReference type="ChEBI" id="CHEBI:29105"/>
        <note>catalytic</note>
    </ligand>
</feature>
<evidence type="ECO:0000256" key="6">
    <source>
        <dbReference type="ARBA" id="ARBA00023157"/>
    </source>
</evidence>
<evidence type="ECO:0000256" key="9">
    <source>
        <dbReference type="SAM" id="MobiDB-lite"/>
    </source>
</evidence>
<comment type="cofactor">
    <cofactor evidence="7 8">
        <name>Zn(2+)</name>
        <dbReference type="ChEBI" id="CHEBI:29105"/>
    </cofactor>
    <text evidence="7 8">Binds 1 zinc ion per subunit.</text>
</comment>
<evidence type="ECO:0000256" key="8">
    <source>
        <dbReference type="RuleBase" id="RU361183"/>
    </source>
</evidence>
<dbReference type="InterPro" id="IPR024079">
    <property type="entry name" value="MetalloPept_cat_dom_sf"/>
</dbReference>
<evidence type="ECO:0000256" key="2">
    <source>
        <dbReference type="ARBA" id="ARBA00022723"/>
    </source>
</evidence>
<dbReference type="SUPFAM" id="SSF55486">
    <property type="entry name" value="Metalloproteases ('zincins'), catalytic domain"/>
    <property type="match status" value="1"/>
</dbReference>
<dbReference type="PROSITE" id="PS51864">
    <property type="entry name" value="ASTACIN"/>
    <property type="match status" value="1"/>
</dbReference>
<organism evidence="11 12">
    <name type="scientific">Ditylenchus dipsaci</name>
    <dbReference type="NCBI Taxonomy" id="166011"/>
    <lineage>
        <taxon>Eukaryota</taxon>
        <taxon>Metazoa</taxon>
        <taxon>Ecdysozoa</taxon>
        <taxon>Nematoda</taxon>
        <taxon>Chromadorea</taxon>
        <taxon>Rhabditida</taxon>
        <taxon>Tylenchina</taxon>
        <taxon>Tylenchomorpha</taxon>
        <taxon>Sphaerularioidea</taxon>
        <taxon>Anguinidae</taxon>
        <taxon>Anguininae</taxon>
        <taxon>Ditylenchus</taxon>
    </lineage>
</organism>
<dbReference type="SMART" id="SM00235">
    <property type="entry name" value="ZnMc"/>
    <property type="match status" value="1"/>
</dbReference>
<evidence type="ECO:0000313" key="11">
    <source>
        <dbReference type="Proteomes" id="UP000887574"/>
    </source>
</evidence>
<feature type="active site" evidence="7">
    <location>
        <position position="170"/>
    </location>
</feature>
<dbReference type="Pfam" id="PF01400">
    <property type="entry name" value="Astacin"/>
    <property type="match status" value="1"/>
</dbReference>
<keyword evidence="6" id="KW-1015">Disulfide bond</keyword>
<feature type="chain" id="PRO_5038157248" description="Metalloendopeptidase" evidence="8">
    <location>
        <begin position="19"/>
        <end position="415"/>
    </location>
</feature>
<feature type="compositionally biased region" description="Polar residues" evidence="9">
    <location>
        <begin position="376"/>
        <end position="400"/>
    </location>
</feature>
<feature type="compositionally biased region" description="Basic residues" evidence="9">
    <location>
        <begin position="401"/>
        <end position="415"/>
    </location>
</feature>
<dbReference type="Proteomes" id="UP000887574">
    <property type="component" value="Unplaced"/>
</dbReference>
<protein>
    <recommendedName>
        <fullName evidence="8">Metalloendopeptidase</fullName>
        <ecNumber evidence="8">3.4.24.-</ecNumber>
    </recommendedName>
</protein>
<dbReference type="WBParaSite" id="jg2237">
    <property type="protein sequence ID" value="jg2237"/>
    <property type="gene ID" value="jg2237"/>
</dbReference>
<keyword evidence="5 7" id="KW-0482">Metalloprotease</keyword>
<dbReference type="GO" id="GO:0008270">
    <property type="term" value="F:zinc ion binding"/>
    <property type="evidence" value="ECO:0007669"/>
    <property type="project" value="UniProtKB-UniRule"/>
</dbReference>
<accession>A0A915DSD1</accession>
<dbReference type="PANTHER" id="PTHR10127:SF780">
    <property type="entry name" value="METALLOENDOPEPTIDASE"/>
    <property type="match status" value="1"/>
</dbReference>
<feature type="signal peptide" evidence="8">
    <location>
        <begin position="1"/>
        <end position="18"/>
    </location>
</feature>
<keyword evidence="8" id="KW-0732">Signal</keyword>
<evidence type="ECO:0000259" key="10">
    <source>
        <dbReference type="PROSITE" id="PS51864"/>
    </source>
</evidence>
<keyword evidence="3 7" id="KW-0378">Hydrolase</keyword>
<keyword evidence="2 7" id="KW-0479">Metal-binding</keyword>
<keyword evidence="4 7" id="KW-0862">Zinc</keyword>
<dbReference type="InterPro" id="IPR001506">
    <property type="entry name" value="Peptidase_M12A"/>
</dbReference>
<feature type="binding site" evidence="7">
    <location>
        <position position="179"/>
    </location>
    <ligand>
        <name>Zn(2+)</name>
        <dbReference type="ChEBI" id="CHEBI:29105"/>
        <note>catalytic</note>
    </ligand>
</feature>
<name>A0A915DSD1_9BILA</name>
<keyword evidence="11" id="KW-1185">Reference proteome</keyword>
<dbReference type="EC" id="3.4.24.-" evidence="8"/>
<keyword evidence="1 7" id="KW-0645">Protease</keyword>
<feature type="region of interest" description="Disordered" evidence="9">
    <location>
        <begin position="372"/>
        <end position="415"/>
    </location>
</feature>
<feature type="binding site" evidence="7">
    <location>
        <position position="173"/>
    </location>
    <ligand>
        <name>Zn(2+)</name>
        <dbReference type="ChEBI" id="CHEBI:29105"/>
        <note>catalytic</note>
    </ligand>
</feature>
<dbReference type="Gene3D" id="3.40.390.10">
    <property type="entry name" value="Collagenase (Catalytic Domain)"/>
    <property type="match status" value="1"/>
</dbReference>
<evidence type="ECO:0000256" key="7">
    <source>
        <dbReference type="PROSITE-ProRule" id="PRU01211"/>
    </source>
</evidence>
<dbReference type="PANTHER" id="PTHR10127">
    <property type="entry name" value="DISCOIDIN, CUB, EGF, LAMININ , AND ZINC METALLOPROTEASE DOMAIN CONTAINING"/>
    <property type="match status" value="1"/>
</dbReference>
<dbReference type="GO" id="GO:0006508">
    <property type="term" value="P:proteolysis"/>
    <property type="evidence" value="ECO:0007669"/>
    <property type="project" value="UniProtKB-KW"/>
</dbReference>
<evidence type="ECO:0000256" key="1">
    <source>
        <dbReference type="ARBA" id="ARBA00022670"/>
    </source>
</evidence>
<evidence type="ECO:0000256" key="3">
    <source>
        <dbReference type="ARBA" id="ARBA00022801"/>
    </source>
</evidence>
<reference evidence="12" key="1">
    <citation type="submission" date="2022-11" db="UniProtKB">
        <authorList>
            <consortium name="WormBaseParasite"/>
        </authorList>
    </citation>
    <scope>IDENTIFICATION</scope>
</reference>
<evidence type="ECO:0000313" key="12">
    <source>
        <dbReference type="WBParaSite" id="jg2237"/>
    </source>
</evidence>
<dbReference type="GO" id="GO:0004222">
    <property type="term" value="F:metalloendopeptidase activity"/>
    <property type="evidence" value="ECO:0007669"/>
    <property type="project" value="UniProtKB-UniRule"/>
</dbReference>
<dbReference type="PRINTS" id="PR00480">
    <property type="entry name" value="ASTACIN"/>
</dbReference>
<evidence type="ECO:0000256" key="5">
    <source>
        <dbReference type="ARBA" id="ARBA00023049"/>
    </source>
</evidence>